<evidence type="ECO:0000313" key="1">
    <source>
        <dbReference type="EMBL" id="MCQ8240330.1"/>
    </source>
</evidence>
<sequence length="70" mass="7553">MSYRLAWSENGREQEKTVDTATIADNWIGELRGRGIAAVTLFRDGEEVPASELPALATKEASSGRDAAES</sequence>
<evidence type="ECO:0000313" key="2">
    <source>
        <dbReference type="Proteomes" id="UP001524547"/>
    </source>
</evidence>
<dbReference type="EMBL" id="JAMZEJ010000003">
    <property type="protein sequence ID" value="MCQ8240330.1"/>
    <property type="molecule type" value="Genomic_DNA"/>
</dbReference>
<protein>
    <recommendedName>
        <fullName evidence="3">DUF2188 domain-containing protein</fullName>
    </recommendedName>
</protein>
<proteinExistence type="predicted"/>
<dbReference type="Proteomes" id="UP001524547">
    <property type="component" value="Unassembled WGS sequence"/>
</dbReference>
<gene>
    <name evidence="1" type="ORF">NFI88_05665</name>
</gene>
<name>A0ABT1VY74_9PROT</name>
<reference evidence="1 2" key="1">
    <citation type="submission" date="2022-06" db="EMBL/GenBank/DDBJ databases">
        <title>Rhizosaccharibacter gen. nov. sp. nov. KSS12, endophytic bacteria isolated from sugarcane.</title>
        <authorList>
            <person name="Pitiwittayakul N."/>
        </authorList>
    </citation>
    <scope>NUCLEOTIDE SEQUENCE [LARGE SCALE GENOMIC DNA]</scope>
    <source>
        <strain evidence="1 2">KSS12</strain>
    </source>
</reference>
<dbReference type="RefSeq" id="WP_422919060.1">
    <property type="nucleotide sequence ID" value="NZ_JAMZEJ010000003.1"/>
</dbReference>
<keyword evidence="2" id="KW-1185">Reference proteome</keyword>
<evidence type="ECO:0008006" key="3">
    <source>
        <dbReference type="Google" id="ProtNLM"/>
    </source>
</evidence>
<organism evidence="1 2">
    <name type="scientific">Rhizosaccharibacter radicis</name>
    <dbReference type="NCBI Taxonomy" id="2782605"/>
    <lineage>
        <taxon>Bacteria</taxon>
        <taxon>Pseudomonadati</taxon>
        <taxon>Pseudomonadota</taxon>
        <taxon>Alphaproteobacteria</taxon>
        <taxon>Acetobacterales</taxon>
        <taxon>Acetobacteraceae</taxon>
        <taxon>Rhizosaccharibacter</taxon>
    </lineage>
</organism>
<comment type="caution">
    <text evidence="1">The sequence shown here is derived from an EMBL/GenBank/DDBJ whole genome shotgun (WGS) entry which is preliminary data.</text>
</comment>
<accession>A0ABT1VY74</accession>